<dbReference type="EMBL" id="JADEXG010000073">
    <property type="protein sequence ID" value="MBE9079912.1"/>
    <property type="molecule type" value="Genomic_DNA"/>
</dbReference>
<dbReference type="InterPro" id="IPR012910">
    <property type="entry name" value="Plug_dom"/>
</dbReference>
<evidence type="ECO:0000313" key="6">
    <source>
        <dbReference type="EMBL" id="MBE9079912.1"/>
    </source>
</evidence>
<feature type="domain" description="TonB-dependent receptor plug" evidence="5">
    <location>
        <begin position="66"/>
        <end position="107"/>
    </location>
</feature>
<name>A0A8J7DDI3_9CYAN</name>
<gene>
    <name evidence="6" type="ORF">IQ241_21905</name>
</gene>
<dbReference type="RefSeq" id="WP_193911342.1">
    <property type="nucleotide sequence ID" value="NZ_JADEXG010000073.1"/>
</dbReference>
<evidence type="ECO:0000256" key="4">
    <source>
        <dbReference type="ARBA" id="ARBA00023065"/>
    </source>
</evidence>
<evidence type="ECO:0000259" key="5">
    <source>
        <dbReference type="Pfam" id="PF07715"/>
    </source>
</evidence>
<evidence type="ECO:0000256" key="2">
    <source>
        <dbReference type="ARBA" id="ARBA00022729"/>
    </source>
</evidence>
<dbReference type="InterPro" id="IPR039426">
    <property type="entry name" value="TonB-dep_rcpt-like"/>
</dbReference>
<dbReference type="Gene3D" id="2.170.130.10">
    <property type="entry name" value="TonB-dependent receptor, plug domain"/>
    <property type="match status" value="1"/>
</dbReference>
<dbReference type="PANTHER" id="PTHR32552">
    <property type="entry name" value="FERRICHROME IRON RECEPTOR-RELATED"/>
    <property type="match status" value="1"/>
</dbReference>
<organism evidence="6 7">
    <name type="scientific">Vasconcelosia minhoensis LEGE 07310</name>
    <dbReference type="NCBI Taxonomy" id="915328"/>
    <lineage>
        <taxon>Bacteria</taxon>
        <taxon>Bacillati</taxon>
        <taxon>Cyanobacteriota</taxon>
        <taxon>Cyanophyceae</taxon>
        <taxon>Nodosilineales</taxon>
        <taxon>Cymatolegaceae</taxon>
        <taxon>Vasconcelosia</taxon>
        <taxon>Vasconcelosia minhoensis</taxon>
    </lineage>
</organism>
<reference evidence="6" key="1">
    <citation type="submission" date="2020-10" db="EMBL/GenBank/DDBJ databases">
        <authorList>
            <person name="Castelo-Branco R."/>
            <person name="Eusebio N."/>
            <person name="Adriana R."/>
            <person name="Vieira A."/>
            <person name="Brugerolle De Fraissinette N."/>
            <person name="Rezende De Castro R."/>
            <person name="Schneider M.P."/>
            <person name="Vasconcelos V."/>
            <person name="Leao P.N."/>
        </authorList>
    </citation>
    <scope>NUCLEOTIDE SEQUENCE</scope>
    <source>
        <strain evidence="6">LEGE 07310</strain>
    </source>
</reference>
<dbReference type="Proteomes" id="UP000636505">
    <property type="component" value="Unassembled WGS sequence"/>
</dbReference>
<keyword evidence="4" id="KW-0813">Transport</keyword>
<dbReference type="AlphaFoldDB" id="A0A8J7DDI3"/>
<accession>A0A8J7DDI3</accession>
<protein>
    <submittedName>
        <fullName evidence="6">TonB-dependent receptor plug domain-containing protein</fullName>
    </submittedName>
</protein>
<comment type="caution">
    <text evidence="6">The sequence shown here is derived from an EMBL/GenBank/DDBJ whole genome shotgun (WGS) entry which is preliminary data.</text>
</comment>
<dbReference type="GO" id="GO:0015344">
    <property type="term" value="F:siderophore uptake transmembrane transporter activity"/>
    <property type="evidence" value="ECO:0007669"/>
    <property type="project" value="TreeGrafter"/>
</dbReference>
<dbReference type="PANTHER" id="PTHR32552:SF68">
    <property type="entry name" value="FERRICHROME OUTER MEMBRANE TRANSPORTER_PHAGE RECEPTOR"/>
    <property type="match status" value="1"/>
</dbReference>
<proteinExistence type="predicted"/>
<evidence type="ECO:0000256" key="1">
    <source>
        <dbReference type="ARBA" id="ARBA00022496"/>
    </source>
</evidence>
<keyword evidence="4" id="KW-0406">Ion transport</keyword>
<keyword evidence="6" id="KW-0675">Receptor</keyword>
<sequence>MAVTGTDAPPTAQISSEAGNLILSVVPGVAQAGAADEAIQIAVTGEQDEGYDPSTATTGTRIEAPLEDLPLSIQVIPREVIEDRQVVRLQELADNVPGVEPYSGYGGLSSNDY</sequence>
<keyword evidence="1" id="KW-0410">Iron transport</keyword>
<keyword evidence="7" id="KW-1185">Reference proteome</keyword>
<keyword evidence="3" id="KW-0408">Iron</keyword>
<dbReference type="GO" id="GO:0009279">
    <property type="term" value="C:cell outer membrane"/>
    <property type="evidence" value="ECO:0007669"/>
    <property type="project" value="TreeGrafter"/>
</dbReference>
<dbReference type="SUPFAM" id="SSF56935">
    <property type="entry name" value="Porins"/>
    <property type="match status" value="1"/>
</dbReference>
<dbReference type="InterPro" id="IPR037066">
    <property type="entry name" value="Plug_dom_sf"/>
</dbReference>
<evidence type="ECO:0000256" key="3">
    <source>
        <dbReference type="ARBA" id="ARBA00023004"/>
    </source>
</evidence>
<dbReference type="Pfam" id="PF07715">
    <property type="entry name" value="Plug"/>
    <property type="match status" value="1"/>
</dbReference>
<evidence type="ECO:0000313" key="7">
    <source>
        <dbReference type="Proteomes" id="UP000636505"/>
    </source>
</evidence>
<keyword evidence="2" id="KW-0732">Signal</keyword>